<feature type="domain" description="Nudix hydrolase" evidence="2">
    <location>
        <begin position="2"/>
        <end position="133"/>
    </location>
</feature>
<keyword evidence="1 3" id="KW-0378">Hydrolase</keyword>
<dbReference type="Pfam" id="PF00293">
    <property type="entry name" value="NUDIX"/>
    <property type="match status" value="1"/>
</dbReference>
<dbReference type="InterPro" id="IPR051325">
    <property type="entry name" value="Nudix_hydrolase_domain"/>
</dbReference>
<dbReference type="PANTHER" id="PTHR21340:SF0">
    <property type="entry name" value="BIS(5'-NUCLEOSYL)-TETRAPHOSPHATASE [ASYMMETRICAL]"/>
    <property type="match status" value="1"/>
</dbReference>
<protein>
    <submittedName>
        <fullName evidence="3">NUDIX family phosphohydrolase</fullName>
    </submittedName>
</protein>
<dbReference type="InterPro" id="IPR000086">
    <property type="entry name" value="NUDIX_hydrolase_dom"/>
</dbReference>
<dbReference type="Gene3D" id="3.90.79.10">
    <property type="entry name" value="Nucleoside Triphosphate Pyrophosphohydrolase"/>
    <property type="match status" value="1"/>
</dbReference>
<proteinExistence type="predicted"/>
<dbReference type="PROSITE" id="PS00893">
    <property type="entry name" value="NUDIX_BOX"/>
    <property type="match status" value="1"/>
</dbReference>
<dbReference type="GO" id="GO:0006167">
    <property type="term" value="P:AMP biosynthetic process"/>
    <property type="evidence" value="ECO:0007669"/>
    <property type="project" value="TreeGrafter"/>
</dbReference>
<evidence type="ECO:0000259" key="2">
    <source>
        <dbReference type="PROSITE" id="PS51462"/>
    </source>
</evidence>
<dbReference type="RefSeq" id="WP_098038364.1">
    <property type="nucleotide sequence ID" value="NZ_CWGJ01000012.1"/>
</dbReference>
<sequence>MRSERSFGIIPVLIIRERIKILLVHHKSGGHWAFPKGHEEVGEDPKATAERELMEEAGLFVKKYLSEEMYQESYLIQKKGEPIEKSVGYFLAEVGGEVKLCEDELFGYVWLAPDEVDGFLTYKEAKRVWAGALSALQKVLP</sequence>
<dbReference type="InterPro" id="IPR015797">
    <property type="entry name" value="NUDIX_hydrolase-like_dom_sf"/>
</dbReference>
<dbReference type="OrthoDB" id="9816289at2"/>
<evidence type="ECO:0000256" key="1">
    <source>
        <dbReference type="ARBA" id="ARBA00022801"/>
    </source>
</evidence>
<dbReference type="AlphaFoldDB" id="A0A0H5DPK8"/>
<organism evidence="3 4">
    <name type="scientific">Estrella lausannensis</name>
    <dbReference type="NCBI Taxonomy" id="483423"/>
    <lineage>
        <taxon>Bacteria</taxon>
        <taxon>Pseudomonadati</taxon>
        <taxon>Chlamydiota</taxon>
        <taxon>Chlamydiia</taxon>
        <taxon>Parachlamydiales</taxon>
        <taxon>Candidatus Criblamydiaceae</taxon>
        <taxon>Estrella</taxon>
    </lineage>
</organism>
<evidence type="ECO:0000313" key="3">
    <source>
        <dbReference type="EMBL" id="CRX38506.1"/>
    </source>
</evidence>
<accession>A0A0H5DPK8</accession>
<dbReference type="GO" id="GO:0006754">
    <property type="term" value="P:ATP biosynthetic process"/>
    <property type="evidence" value="ECO:0007669"/>
    <property type="project" value="TreeGrafter"/>
</dbReference>
<keyword evidence="4" id="KW-1185">Reference proteome</keyword>
<reference evidence="4" key="1">
    <citation type="submission" date="2015-06" db="EMBL/GenBank/DDBJ databases">
        <authorList>
            <person name="Bertelli C."/>
        </authorList>
    </citation>
    <scope>NUCLEOTIDE SEQUENCE [LARGE SCALE GENOMIC DNA]</scope>
    <source>
        <strain evidence="4">CRIB-30</strain>
    </source>
</reference>
<gene>
    <name evidence="3" type="ORF">ELAC_1163</name>
</gene>
<evidence type="ECO:0000313" key="4">
    <source>
        <dbReference type="Proteomes" id="UP000220251"/>
    </source>
</evidence>
<dbReference type="PANTHER" id="PTHR21340">
    <property type="entry name" value="DIADENOSINE 5,5-P1,P4-TETRAPHOSPHATE PYROPHOSPHOHYDROLASE MUTT"/>
    <property type="match status" value="1"/>
</dbReference>
<dbReference type="InterPro" id="IPR020084">
    <property type="entry name" value="NUDIX_hydrolase_CS"/>
</dbReference>
<dbReference type="SUPFAM" id="SSF55811">
    <property type="entry name" value="Nudix"/>
    <property type="match status" value="1"/>
</dbReference>
<dbReference type="PROSITE" id="PS51462">
    <property type="entry name" value="NUDIX"/>
    <property type="match status" value="1"/>
</dbReference>
<dbReference type="Proteomes" id="UP000220251">
    <property type="component" value="Unassembled WGS sequence"/>
</dbReference>
<dbReference type="GO" id="GO:0004081">
    <property type="term" value="F:bis(5'-nucleosyl)-tetraphosphatase (asymmetrical) activity"/>
    <property type="evidence" value="ECO:0007669"/>
    <property type="project" value="TreeGrafter"/>
</dbReference>
<dbReference type="EMBL" id="CWGJ01000012">
    <property type="protein sequence ID" value="CRX38506.1"/>
    <property type="molecule type" value="Genomic_DNA"/>
</dbReference>
<name>A0A0H5DPK8_9BACT</name>